<keyword evidence="2" id="KW-0229">DNA integration</keyword>
<dbReference type="AlphaFoldDB" id="A0A0R1M386"/>
<dbReference type="PANTHER" id="PTHR30349:SF64">
    <property type="entry name" value="PROPHAGE INTEGRASE INTD-RELATED"/>
    <property type="match status" value="1"/>
</dbReference>
<dbReference type="RefSeq" id="WP_057742821.1">
    <property type="nucleotide sequence ID" value="NZ_AZEF01000012.1"/>
</dbReference>
<dbReference type="GO" id="GO:0015074">
    <property type="term" value="P:DNA integration"/>
    <property type="evidence" value="ECO:0007669"/>
    <property type="project" value="UniProtKB-KW"/>
</dbReference>
<dbReference type="Gene3D" id="1.10.150.130">
    <property type="match status" value="1"/>
</dbReference>
<reference evidence="6 7" key="1">
    <citation type="journal article" date="2015" name="Genome Announc.">
        <title>Expanding the biotechnology potential of lactobacilli through comparative genomics of 213 strains and associated genera.</title>
        <authorList>
            <person name="Sun Z."/>
            <person name="Harris H.M."/>
            <person name="McCann A."/>
            <person name="Guo C."/>
            <person name="Argimon S."/>
            <person name="Zhang W."/>
            <person name="Yang X."/>
            <person name="Jeffery I.B."/>
            <person name="Cooney J.C."/>
            <person name="Kagawa T.F."/>
            <person name="Liu W."/>
            <person name="Song Y."/>
            <person name="Salvetti E."/>
            <person name="Wrobel A."/>
            <person name="Rasinkangas P."/>
            <person name="Parkhill J."/>
            <person name="Rea M.C."/>
            <person name="O'Sullivan O."/>
            <person name="Ritari J."/>
            <person name="Douillard F.P."/>
            <person name="Paul Ross R."/>
            <person name="Yang R."/>
            <person name="Briner A.E."/>
            <person name="Felis G.E."/>
            <person name="de Vos W.M."/>
            <person name="Barrangou R."/>
            <person name="Klaenhammer T.R."/>
            <person name="Caufield P.W."/>
            <person name="Cui Y."/>
            <person name="Zhang H."/>
            <person name="O'Toole P.W."/>
        </authorList>
    </citation>
    <scope>NUCLEOTIDE SEQUENCE [LARGE SCALE GENOMIC DNA]</scope>
    <source>
        <strain evidence="6 7">DSM 19910</strain>
    </source>
</reference>
<dbReference type="InterPro" id="IPR013762">
    <property type="entry name" value="Integrase-like_cat_sf"/>
</dbReference>
<keyword evidence="7" id="KW-1185">Reference proteome</keyword>
<dbReference type="GO" id="GO:0003677">
    <property type="term" value="F:DNA binding"/>
    <property type="evidence" value="ECO:0007669"/>
    <property type="project" value="UniProtKB-KW"/>
</dbReference>
<feature type="domain" description="Tyr recombinase" evidence="5">
    <location>
        <begin position="163"/>
        <end position="352"/>
    </location>
</feature>
<dbReference type="EMBL" id="AZEF01000012">
    <property type="protein sequence ID" value="KRL02492.1"/>
    <property type="molecule type" value="Genomic_DNA"/>
</dbReference>
<dbReference type="InterPro" id="IPR010998">
    <property type="entry name" value="Integrase_recombinase_N"/>
</dbReference>
<keyword evidence="3" id="KW-0238">DNA-binding</keyword>
<evidence type="ECO:0000256" key="1">
    <source>
        <dbReference type="ARBA" id="ARBA00008857"/>
    </source>
</evidence>
<comment type="caution">
    <text evidence="6">The sequence shown here is derived from an EMBL/GenBank/DDBJ whole genome shotgun (WGS) entry which is preliminary data.</text>
</comment>
<proteinExistence type="inferred from homology"/>
<protein>
    <submittedName>
        <fullName evidence="6">Integrase family protein</fullName>
    </submittedName>
</protein>
<organism evidence="6 7">
    <name type="scientific">Liquorilactobacillus capillatus DSM 19910</name>
    <dbReference type="NCBI Taxonomy" id="1423731"/>
    <lineage>
        <taxon>Bacteria</taxon>
        <taxon>Bacillati</taxon>
        <taxon>Bacillota</taxon>
        <taxon>Bacilli</taxon>
        <taxon>Lactobacillales</taxon>
        <taxon>Lactobacillaceae</taxon>
        <taxon>Liquorilactobacillus</taxon>
    </lineage>
</organism>
<evidence type="ECO:0000313" key="6">
    <source>
        <dbReference type="EMBL" id="KRL02492.1"/>
    </source>
</evidence>
<keyword evidence="4" id="KW-0233">DNA recombination</keyword>
<evidence type="ECO:0000256" key="3">
    <source>
        <dbReference type="ARBA" id="ARBA00023125"/>
    </source>
</evidence>
<accession>A0A0R1M386</accession>
<dbReference type="InterPro" id="IPR002104">
    <property type="entry name" value="Integrase_catalytic"/>
</dbReference>
<evidence type="ECO:0000313" key="7">
    <source>
        <dbReference type="Proteomes" id="UP000051621"/>
    </source>
</evidence>
<sequence length="376" mass="43515">MARIIKVSKGNYAARISWRENGKLRQKYKSGFRLQRDATKFATDFENKINQGIAVTKNIPFSDYFDEWYKTYKQPKITNVTLSRYKIISKVIKKYFKNTKLGSITRPTYQKFITFYGSNHAKDTVQKLNSIVRACVRSAIFDNLLAKDFTQNVELSWNKDKQVKVEYLSIAEINKLVSALKSGRQKHFTSRYMILTAIYTGMRLGEIMALTWNDINFTWKTIDINKAWDYTNGGGFKETKNDSSKRIIKVNDSLLDLLKELKSDSKMVFENQYKTIPSSSAVNKTLRQIMKQSGIQKKGFHFHSLRHSHVAYLLANNVDLYLISKRLGHSDMSTTSKVYAYLIEEHKAKLDQQIENSLDKIDQKNKPAAKASNLMQ</sequence>
<evidence type="ECO:0000256" key="2">
    <source>
        <dbReference type="ARBA" id="ARBA00022908"/>
    </source>
</evidence>
<dbReference type="Pfam" id="PF00589">
    <property type="entry name" value="Phage_integrase"/>
    <property type="match status" value="1"/>
</dbReference>
<dbReference type="SUPFAM" id="SSF56349">
    <property type="entry name" value="DNA breaking-rejoining enzymes"/>
    <property type="match status" value="1"/>
</dbReference>
<comment type="similarity">
    <text evidence="1">Belongs to the 'phage' integrase family.</text>
</comment>
<dbReference type="PROSITE" id="PS51898">
    <property type="entry name" value="TYR_RECOMBINASE"/>
    <property type="match status" value="1"/>
</dbReference>
<dbReference type="Pfam" id="PF14659">
    <property type="entry name" value="Phage_int_SAM_3"/>
    <property type="match status" value="1"/>
</dbReference>
<dbReference type="OrthoDB" id="9803188at2"/>
<dbReference type="InterPro" id="IPR011010">
    <property type="entry name" value="DNA_brk_join_enz"/>
</dbReference>
<gene>
    <name evidence="6" type="ORF">FC81_GL000657</name>
</gene>
<dbReference type="CDD" id="cd01189">
    <property type="entry name" value="INT_ICEBs1_C_like"/>
    <property type="match status" value="1"/>
</dbReference>
<dbReference type="InterPro" id="IPR028259">
    <property type="entry name" value="AP2-like_int_N"/>
</dbReference>
<dbReference type="PANTHER" id="PTHR30349">
    <property type="entry name" value="PHAGE INTEGRASE-RELATED"/>
    <property type="match status" value="1"/>
</dbReference>
<dbReference type="PATRIC" id="fig|1423731.3.peg.672"/>
<dbReference type="STRING" id="1423731.FC81_GL000657"/>
<evidence type="ECO:0000256" key="4">
    <source>
        <dbReference type="ARBA" id="ARBA00023172"/>
    </source>
</evidence>
<dbReference type="InterPro" id="IPR004107">
    <property type="entry name" value="Integrase_SAM-like_N"/>
</dbReference>
<dbReference type="Proteomes" id="UP000051621">
    <property type="component" value="Unassembled WGS sequence"/>
</dbReference>
<dbReference type="GO" id="GO:0006310">
    <property type="term" value="P:DNA recombination"/>
    <property type="evidence" value="ECO:0007669"/>
    <property type="project" value="UniProtKB-KW"/>
</dbReference>
<dbReference type="InterPro" id="IPR050090">
    <property type="entry name" value="Tyrosine_recombinase_XerCD"/>
</dbReference>
<name>A0A0R1M386_9LACO</name>
<evidence type="ECO:0000259" key="5">
    <source>
        <dbReference type="PROSITE" id="PS51898"/>
    </source>
</evidence>
<dbReference type="Gene3D" id="1.10.443.10">
    <property type="entry name" value="Intergrase catalytic core"/>
    <property type="match status" value="1"/>
</dbReference>
<dbReference type="Pfam" id="PF14657">
    <property type="entry name" value="Arm-DNA-bind_4"/>
    <property type="match status" value="1"/>
</dbReference>